<dbReference type="HOGENOM" id="CLU_3012219_0_0_11"/>
<accession>G8WQC8</accession>
<sequence length="56" mass="6480">MQELARTNPSTFEVHHEDTHIQWTASPVLFLTLAHRNVTKLPPCADQFTRHRPSSE</sequence>
<proteinExistence type="predicted"/>
<accession>F8JY78</accession>
<dbReference type="KEGG" id="sct:SCAT_2305"/>
<dbReference type="AlphaFoldDB" id="F8JY78"/>
<dbReference type="KEGG" id="scy:SCATT_22890"/>
<protein>
    <submittedName>
        <fullName evidence="1">Uncharacterized protein</fullName>
    </submittedName>
</protein>
<dbReference type="Proteomes" id="UP000007842">
    <property type="component" value="Chromosome"/>
</dbReference>
<dbReference type="RefSeq" id="WP_014143051.1">
    <property type="nucleotide sequence ID" value="NC_016111.1"/>
</dbReference>
<dbReference type="PATRIC" id="fig|1003195.11.peg.3819"/>
<name>F8JY78_STREN</name>
<dbReference type="EMBL" id="CP003219">
    <property type="protein sequence ID" value="AEW94660.1"/>
    <property type="molecule type" value="Genomic_DNA"/>
</dbReference>
<evidence type="ECO:0000313" key="2">
    <source>
        <dbReference type="Proteomes" id="UP000007842"/>
    </source>
</evidence>
<reference evidence="2" key="1">
    <citation type="submission" date="2011-12" db="EMBL/GenBank/DDBJ databases">
        <title>Complete genome sequence of Streptomyces cattleya strain DSM 46488.</title>
        <authorList>
            <person name="Ou H.-Y."/>
            <person name="Li P."/>
            <person name="Zhao C."/>
            <person name="O'Hagan D."/>
            <person name="Deng Z."/>
        </authorList>
    </citation>
    <scope>NUCLEOTIDE SEQUENCE [LARGE SCALE GENOMIC DNA]</scope>
    <source>
        <strain evidence="2">ATCC 35852 / DSM 46488 / JCM 4925 / NBRC 14057 / NRRL 8057</strain>
    </source>
</reference>
<organism evidence="1 2">
    <name type="scientific">Streptantibioticus cattleyicolor (strain ATCC 35852 / DSM 46488 / JCM 4925 / NBRC 14057 / NRRL 8057)</name>
    <name type="common">Streptomyces cattleya</name>
    <dbReference type="NCBI Taxonomy" id="1003195"/>
    <lineage>
        <taxon>Bacteria</taxon>
        <taxon>Bacillati</taxon>
        <taxon>Actinomycetota</taxon>
        <taxon>Actinomycetes</taxon>
        <taxon>Kitasatosporales</taxon>
        <taxon>Streptomycetaceae</taxon>
        <taxon>Streptantibioticus</taxon>
    </lineage>
</organism>
<gene>
    <name evidence="1" type="ordered locus">SCATT_22890</name>
</gene>
<keyword evidence="2" id="KW-1185">Reference proteome</keyword>
<evidence type="ECO:0000313" key="1">
    <source>
        <dbReference type="EMBL" id="AEW94660.1"/>
    </source>
</evidence>